<sequence>MARHRALVTRVRRGVARWPLAIVALVVLLGLGWLGWTWLGGVLERRATAEAAGCPSGEVSLRVAVTPSVADPVRDGAQRWTDQHPVVNDHCVRVEVQSVDSKTILTGLTQSWDESKLGPKPVAWLPDSTLWANRLSAQNTALVGAAGQSVASSPVVLATQSPAYDALTTGNLLRWTDLPELTADPAGWARFGKPQWGKFRIAVPDPAYSPASAMAIQSALAGATGQGLGPVTTDMLAQQPVKDLIGKLAAARAANAPASAQDALDGLSRAGDIATASYSAVPITEVDLYRRNLGRDGAPAPGTPLYEVPVGGASPQADFPFVTLAGNWVNTVQGKAAQQFREFLRQPAQQKLFAAAGLRVDATSDRPKQAPGMRWPATTQRLVPADATTTQQISAGWAAAASGDLISVLVDGSAAMGQDGGDGRTRLDWVRDALVGQVDRSVAGASLGLWQYSANLDGDKPYRQLSPVVQTDQHADQLHSALGKLGTGQGAQLYSSVLGVYQSVLANYQAGKHNRIVVIVGSANEGGTDLAQLRSQLGQLRDAKRPVPISFIALGDGPQRDQLAGIAQDAGGTVSAVQNAKDVAAALGQLLSVAS</sequence>
<dbReference type="Gene3D" id="3.40.50.410">
    <property type="entry name" value="von Willebrand factor, type A domain"/>
    <property type="match status" value="1"/>
</dbReference>
<dbReference type="eggNOG" id="COG2304">
    <property type="taxonomic scope" value="Bacteria"/>
</dbReference>
<dbReference type="Pfam" id="PF13531">
    <property type="entry name" value="SBP_bac_11"/>
    <property type="match status" value="1"/>
</dbReference>
<dbReference type="HOGENOM" id="CLU_018489_0_0_11"/>
<name>W5W5D8_9PSEU</name>
<dbReference type="InterPro" id="IPR002035">
    <property type="entry name" value="VWF_A"/>
</dbReference>
<feature type="domain" description="VWFA" evidence="2">
    <location>
        <begin position="405"/>
        <end position="594"/>
    </location>
</feature>
<proteinExistence type="predicted"/>
<dbReference type="SUPFAM" id="SSF53850">
    <property type="entry name" value="Periplasmic binding protein-like II"/>
    <property type="match status" value="1"/>
</dbReference>
<evidence type="ECO:0000259" key="2">
    <source>
        <dbReference type="PROSITE" id="PS50234"/>
    </source>
</evidence>
<dbReference type="PROSITE" id="PS50234">
    <property type="entry name" value="VWFA"/>
    <property type="match status" value="1"/>
</dbReference>
<keyword evidence="1" id="KW-1133">Transmembrane helix</keyword>
<evidence type="ECO:0000256" key="1">
    <source>
        <dbReference type="SAM" id="Phobius"/>
    </source>
</evidence>
<evidence type="ECO:0000313" key="3">
    <source>
        <dbReference type="EMBL" id="AHH96448.1"/>
    </source>
</evidence>
<dbReference type="STRING" id="1449976.KALB_3080"/>
<dbReference type="SMART" id="SM00327">
    <property type="entry name" value="VWA"/>
    <property type="match status" value="1"/>
</dbReference>
<dbReference type="PATRIC" id="fig|1449976.3.peg.3094"/>
<dbReference type="KEGG" id="kal:KALB_3080"/>
<reference evidence="3 4" key="1">
    <citation type="journal article" date="2014" name="BMC Genomics">
        <title>Complete genome sequence of producer of the glycopeptide antibiotic Aculeximycin Kutzneria albida DSM 43870T, a representative of minor genus of Pseudonocardiaceae.</title>
        <authorList>
            <person name="Rebets Y."/>
            <person name="Tokovenko B."/>
            <person name="Lushchyk I."/>
            <person name="Ruckert C."/>
            <person name="Zaburannyi N."/>
            <person name="Bechthold A."/>
            <person name="Kalinowski J."/>
            <person name="Luzhetskyy A."/>
        </authorList>
    </citation>
    <scope>NUCLEOTIDE SEQUENCE [LARGE SCALE GENOMIC DNA]</scope>
    <source>
        <strain evidence="3">DSM 43870</strain>
    </source>
</reference>
<organism evidence="3 4">
    <name type="scientific">Kutzneria albida DSM 43870</name>
    <dbReference type="NCBI Taxonomy" id="1449976"/>
    <lineage>
        <taxon>Bacteria</taxon>
        <taxon>Bacillati</taxon>
        <taxon>Actinomycetota</taxon>
        <taxon>Actinomycetes</taxon>
        <taxon>Pseudonocardiales</taxon>
        <taxon>Pseudonocardiaceae</taxon>
        <taxon>Kutzneria</taxon>
    </lineage>
</organism>
<accession>W5W5D8</accession>
<feature type="transmembrane region" description="Helical" evidence="1">
    <location>
        <begin position="20"/>
        <end position="39"/>
    </location>
</feature>
<evidence type="ECO:0000313" key="4">
    <source>
        <dbReference type="Proteomes" id="UP000019225"/>
    </source>
</evidence>
<keyword evidence="4" id="KW-1185">Reference proteome</keyword>
<dbReference type="Proteomes" id="UP000019225">
    <property type="component" value="Chromosome"/>
</dbReference>
<keyword evidence="1" id="KW-0812">Transmembrane</keyword>
<dbReference type="SUPFAM" id="SSF53300">
    <property type="entry name" value="vWA-like"/>
    <property type="match status" value="1"/>
</dbReference>
<dbReference type="InterPro" id="IPR036465">
    <property type="entry name" value="vWFA_dom_sf"/>
</dbReference>
<dbReference type="AlphaFoldDB" id="W5W5D8"/>
<dbReference type="OrthoDB" id="5171781at2"/>
<protein>
    <submittedName>
        <fullName evidence="3">von Willebrand factor type A</fullName>
    </submittedName>
</protein>
<keyword evidence="1" id="KW-0472">Membrane</keyword>
<dbReference type="EMBL" id="CP007155">
    <property type="protein sequence ID" value="AHH96448.1"/>
    <property type="molecule type" value="Genomic_DNA"/>
</dbReference>
<gene>
    <name evidence="3" type="ORF">KALB_3080</name>
</gene>